<dbReference type="RefSeq" id="WP_253777582.1">
    <property type="nucleotide sequence ID" value="NZ_BAAAVE010000002.1"/>
</dbReference>
<organism evidence="1 2">
    <name type="scientific">Nonomuraea roseoviolacea subsp. carminata</name>
    <dbReference type="NCBI Taxonomy" id="160689"/>
    <lineage>
        <taxon>Bacteria</taxon>
        <taxon>Bacillati</taxon>
        <taxon>Actinomycetota</taxon>
        <taxon>Actinomycetes</taxon>
        <taxon>Streptosporangiales</taxon>
        <taxon>Streptosporangiaceae</taxon>
        <taxon>Nonomuraea</taxon>
    </lineage>
</organism>
<gene>
    <name evidence="1" type="ORF">HD595_007475</name>
</gene>
<reference evidence="1 2" key="1">
    <citation type="submission" date="2022-06" db="EMBL/GenBank/DDBJ databases">
        <title>Sequencing the genomes of 1000 actinobacteria strains.</title>
        <authorList>
            <person name="Klenk H.-P."/>
        </authorList>
    </citation>
    <scope>NUCLEOTIDE SEQUENCE [LARGE SCALE GENOMIC DNA]</scope>
    <source>
        <strain evidence="1 2">DSM 44170</strain>
    </source>
</reference>
<proteinExistence type="predicted"/>
<sequence>MVTALAAAIRERARLAWQEVQACRQGDDAHALMVAEAEWEDAQRLARVHAVPIEAGCEDDGRASGPGKAAR</sequence>
<protein>
    <submittedName>
        <fullName evidence="1">Uncharacterized protein</fullName>
    </submittedName>
</protein>
<comment type="caution">
    <text evidence="1">The sequence shown here is derived from an EMBL/GenBank/DDBJ whole genome shotgun (WGS) entry which is preliminary data.</text>
</comment>
<keyword evidence="2" id="KW-1185">Reference proteome</keyword>
<evidence type="ECO:0000313" key="2">
    <source>
        <dbReference type="Proteomes" id="UP001320766"/>
    </source>
</evidence>
<name>A0ABT1KBG5_9ACTN</name>
<evidence type="ECO:0000313" key="1">
    <source>
        <dbReference type="EMBL" id="MCP2351353.1"/>
    </source>
</evidence>
<dbReference type="Proteomes" id="UP001320766">
    <property type="component" value="Unassembled WGS sequence"/>
</dbReference>
<dbReference type="EMBL" id="JAMZEC010000001">
    <property type="protein sequence ID" value="MCP2351353.1"/>
    <property type="molecule type" value="Genomic_DNA"/>
</dbReference>
<accession>A0ABT1KBG5</accession>